<reference evidence="3" key="1">
    <citation type="journal article" date="2019" name="Int. J. Syst. Evol. Microbiol.">
        <title>The Global Catalogue of Microorganisms (GCM) 10K type strain sequencing project: providing services to taxonomists for standard genome sequencing and annotation.</title>
        <authorList>
            <consortium name="The Broad Institute Genomics Platform"/>
            <consortium name="The Broad Institute Genome Sequencing Center for Infectious Disease"/>
            <person name="Wu L."/>
            <person name="Ma J."/>
        </authorList>
    </citation>
    <scope>NUCLEOTIDE SEQUENCE [LARGE SCALE GENOMIC DNA]</scope>
    <source>
        <strain evidence="3">JCM 4816</strain>
    </source>
</reference>
<evidence type="ECO:0008006" key="4">
    <source>
        <dbReference type="Google" id="ProtNLM"/>
    </source>
</evidence>
<proteinExistence type="predicted"/>
<accession>A0ABW1FY10</accession>
<keyword evidence="3" id="KW-1185">Reference proteome</keyword>
<evidence type="ECO:0000256" key="1">
    <source>
        <dbReference type="SAM" id="MobiDB-lite"/>
    </source>
</evidence>
<sequence>MTVCHRGESERTGVVVDVLTVRKARKLFALADRDYVGARRRLEGARLLLGLAPERRAPLLPLLREQWLRAVSEDPGLALRSIFVHTAAHPDALTDAFLDEALDTWLATRVQLSGNVLADLDKDLGVTGRGLDARLADRCRSRPAEDLPPDFRLALAEARIEARIADPPMELLVALGPLDEADWWCDVGAMALRQAKFDTAREHFRRAAELGCAQVRPFVVHLELQAAWWDDEDPEVVRHALITARELDPNPDPDLRLYLACRALLAELPTDLGELAALDVDRTDLRDVWLAVAAVRERRHEEARHRLREALAGRAPLRGRSPRTAYGRDLPYEEEVQEFAEELLLLLAREEYGEARELLTAERLEDLLPGLDGLAPVPLRYRALEVEDDDPDDFDDFPGFHGFRDMADDSGDHVEDDAPEDTPPEDRPPLDATV</sequence>
<dbReference type="EMBL" id="JBHSQJ010000013">
    <property type="protein sequence ID" value="MFC5906521.1"/>
    <property type="molecule type" value="Genomic_DNA"/>
</dbReference>
<organism evidence="2 3">
    <name type="scientific">Streptacidiphilus monticola</name>
    <dbReference type="NCBI Taxonomy" id="2161674"/>
    <lineage>
        <taxon>Bacteria</taxon>
        <taxon>Bacillati</taxon>
        <taxon>Actinomycetota</taxon>
        <taxon>Actinomycetes</taxon>
        <taxon>Kitasatosporales</taxon>
        <taxon>Streptomycetaceae</taxon>
        <taxon>Streptacidiphilus</taxon>
    </lineage>
</organism>
<protein>
    <recommendedName>
        <fullName evidence="4">Tetratricopeptide repeat protein</fullName>
    </recommendedName>
</protein>
<evidence type="ECO:0000313" key="3">
    <source>
        <dbReference type="Proteomes" id="UP001596174"/>
    </source>
</evidence>
<feature type="compositionally biased region" description="Acidic residues" evidence="1">
    <location>
        <begin position="414"/>
        <end position="423"/>
    </location>
</feature>
<dbReference type="RefSeq" id="WP_380580012.1">
    <property type="nucleotide sequence ID" value="NZ_JBHSQJ010000013.1"/>
</dbReference>
<dbReference type="Proteomes" id="UP001596174">
    <property type="component" value="Unassembled WGS sequence"/>
</dbReference>
<comment type="caution">
    <text evidence="2">The sequence shown here is derived from an EMBL/GenBank/DDBJ whole genome shotgun (WGS) entry which is preliminary data.</text>
</comment>
<gene>
    <name evidence="2" type="ORF">ACFP3V_04710</name>
</gene>
<name>A0ABW1FY10_9ACTN</name>
<feature type="region of interest" description="Disordered" evidence="1">
    <location>
        <begin position="388"/>
        <end position="434"/>
    </location>
</feature>
<dbReference type="Gene3D" id="1.25.40.10">
    <property type="entry name" value="Tetratricopeptide repeat domain"/>
    <property type="match status" value="1"/>
</dbReference>
<dbReference type="InterPro" id="IPR011990">
    <property type="entry name" value="TPR-like_helical_dom_sf"/>
</dbReference>
<evidence type="ECO:0000313" key="2">
    <source>
        <dbReference type="EMBL" id="MFC5906521.1"/>
    </source>
</evidence>
<feature type="compositionally biased region" description="Basic and acidic residues" evidence="1">
    <location>
        <begin position="402"/>
        <end position="413"/>
    </location>
</feature>
<feature type="compositionally biased region" description="Basic and acidic residues" evidence="1">
    <location>
        <begin position="424"/>
        <end position="434"/>
    </location>
</feature>